<comment type="caution">
    <text evidence="1">The sequence shown here is derived from an EMBL/GenBank/DDBJ whole genome shotgun (WGS) entry which is preliminary data.</text>
</comment>
<proteinExistence type="predicted"/>
<reference evidence="1 2" key="1">
    <citation type="submission" date="2024-01" db="EMBL/GenBank/DDBJ databases">
        <title>The genomes of 5 underutilized Papilionoideae crops provide insights into root nodulation and disease resistanc.</title>
        <authorList>
            <person name="Jiang F."/>
        </authorList>
    </citation>
    <scope>NUCLEOTIDE SEQUENCE [LARGE SCALE GENOMIC DNA]</scope>
    <source>
        <strain evidence="1">LVBAO_FW01</strain>
        <tissue evidence="1">Leaves</tissue>
    </source>
</reference>
<sequence length="193" mass="21439">MRDSYISQITMRGGSFLQVLEIKGKTAKTETGSGWIKLEDLLQTRNRSTTKDFTKSVFSICGSVLNPFCAGLTWGILDIGTASKKWPLNNLDLVPLAGFYANFGLESGPKLPKLVTDLLYVIFHGQRPYCAATFKIPQQRPMQQNILDMVICIRFCKDYASTLEVPKQVGIKLLTGDRLVQEGAKQAEVDLST</sequence>
<evidence type="ECO:0000313" key="1">
    <source>
        <dbReference type="EMBL" id="KAK7339239.1"/>
    </source>
</evidence>
<keyword evidence="2" id="KW-1185">Reference proteome</keyword>
<name>A0AAN9LNJ6_CANGL</name>
<organism evidence="1 2">
    <name type="scientific">Canavalia gladiata</name>
    <name type="common">Sword bean</name>
    <name type="synonym">Dolichos gladiatus</name>
    <dbReference type="NCBI Taxonomy" id="3824"/>
    <lineage>
        <taxon>Eukaryota</taxon>
        <taxon>Viridiplantae</taxon>
        <taxon>Streptophyta</taxon>
        <taxon>Embryophyta</taxon>
        <taxon>Tracheophyta</taxon>
        <taxon>Spermatophyta</taxon>
        <taxon>Magnoliopsida</taxon>
        <taxon>eudicotyledons</taxon>
        <taxon>Gunneridae</taxon>
        <taxon>Pentapetalae</taxon>
        <taxon>rosids</taxon>
        <taxon>fabids</taxon>
        <taxon>Fabales</taxon>
        <taxon>Fabaceae</taxon>
        <taxon>Papilionoideae</taxon>
        <taxon>50 kb inversion clade</taxon>
        <taxon>NPAAA clade</taxon>
        <taxon>indigoferoid/millettioid clade</taxon>
        <taxon>Phaseoleae</taxon>
        <taxon>Canavalia</taxon>
    </lineage>
</organism>
<dbReference type="Proteomes" id="UP001367508">
    <property type="component" value="Unassembled WGS sequence"/>
</dbReference>
<accession>A0AAN9LNJ6</accession>
<protein>
    <submittedName>
        <fullName evidence="1">Uncharacterized protein</fullName>
    </submittedName>
</protein>
<evidence type="ECO:0000313" key="2">
    <source>
        <dbReference type="Proteomes" id="UP001367508"/>
    </source>
</evidence>
<dbReference type="AlphaFoldDB" id="A0AAN9LNJ6"/>
<dbReference type="EMBL" id="JAYMYQ010000004">
    <property type="protein sequence ID" value="KAK7339239.1"/>
    <property type="molecule type" value="Genomic_DNA"/>
</dbReference>
<gene>
    <name evidence="1" type="ORF">VNO77_19895</name>
</gene>